<dbReference type="EMBL" id="JABFCS010000001">
    <property type="protein sequence ID" value="NNU42855.1"/>
    <property type="molecule type" value="Genomic_DNA"/>
</dbReference>
<evidence type="ECO:0008006" key="4">
    <source>
        <dbReference type="Google" id="ProtNLM"/>
    </source>
</evidence>
<dbReference type="AlphaFoldDB" id="A0A849KCY8"/>
<keyword evidence="1" id="KW-0732">Signal</keyword>
<dbReference type="RefSeq" id="WP_171557414.1">
    <property type="nucleotide sequence ID" value="NZ_JABFCS010000001.1"/>
</dbReference>
<protein>
    <recommendedName>
        <fullName evidence="4">Transglycosylase SLT domain-containing protein</fullName>
    </recommendedName>
</protein>
<dbReference type="InterPro" id="IPR023346">
    <property type="entry name" value="Lysozyme-like_dom_sf"/>
</dbReference>
<evidence type="ECO:0000256" key="1">
    <source>
        <dbReference type="SAM" id="SignalP"/>
    </source>
</evidence>
<proteinExistence type="predicted"/>
<feature type="signal peptide" evidence="1">
    <location>
        <begin position="1"/>
        <end position="23"/>
    </location>
</feature>
<dbReference type="SUPFAM" id="SSF53955">
    <property type="entry name" value="Lysozyme-like"/>
    <property type="match status" value="1"/>
</dbReference>
<feature type="chain" id="PRO_5032413156" description="Transglycosylase SLT domain-containing protein" evidence="1">
    <location>
        <begin position="24"/>
        <end position="287"/>
    </location>
</feature>
<reference evidence="2 3" key="1">
    <citation type="submission" date="2020-05" db="EMBL/GenBank/DDBJ databases">
        <authorList>
            <person name="Khan S.A."/>
            <person name="Jeon C.O."/>
            <person name="Chun B.H."/>
        </authorList>
    </citation>
    <scope>NUCLEOTIDE SEQUENCE [LARGE SCALE GENOMIC DNA]</scope>
    <source>
        <strain evidence="2 3">B156</strain>
    </source>
</reference>
<comment type="caution">
    <text evidence="2">The sequence shown here is derived from an EMBL/GenBank/DDBJ whole genome shotgun (WGS) entry which is preliminary data.</text>
</comment>
<dbReference type="Gene3D" id="1.10.530.10">
    <property type="match status" value="1"/>
</dbReference>
<dbReference type="Proteomes" id="UP000552954">
    <property type="component" value="Unassembled WGS sequence"/>
</dbReference>
<evidence type="ECO:0000313" key="2">
    <source>
        <dbReference type="EMBL" id="NNU42855.1"/>
    </source>
</evidence>
<name>A0A849KCY8_9BURK</name>
<organism evidence="2 3">
    <name type="scientific">Ramlibacter montanisoli</name>
    <dbReference type="NCBI Taxonomy" id="2732512"/>
    <lineage>
        <taxon>Bacteria</taxon>
        <taxon>Pseudomonadati</taxon>
        <taxon>Pseudomonadota</taxon>
        <taxon>Betaproteobacteria</taxon>
        <taxon>Burkholderiales</taxon>
        <taxon>Comamonadaceae</taxon>
        <taxon>Ramlibacter</taxon>
    </lineage>
</organism>
<accession>A0A849KCY8</accession>
<evidence type="ECO:0000313" key="3">
    <source>
        <dbReference type="Proteomes" id="UP000552954"/>
    </source>
</evidence>
<keyword evidence="3" id="KW-1185">Reference proteome</keyword>
<gene>
    <name evidence="2" type="ORF">HK415_06270</name>
</gene>
<sequence>MQQFTKATTFRAISTVAILGALAGLTSQMVPSVSGAARIEASIAAPAAAKATSAAAAVARTSAAATATAAAAVAAVSKAAPAAAPAIRMATPVAAAAVKFASQEAVRAQIKFQTVRYAGKPVQTLDEESRLLLAQAAAERAGLHKVGLSFQDVYGVIDAETDWIPRTGMGRNGVESIGLAQFEPRTARGLGLKDPNDPVQAVFAAAVNMKHGAEWAEDKIAHLKLSPEDRAQKIREGVSVYYNLSIKGRNKWDGFNTTQLPVETQRHIRNVRAGAAEASQLAQRFDI</sequence>
<reference evidence="2 3" key="2">
    <citation type="submission" date="2020-06" db="EMBL/GenBank/DDBJ databases">
        <title>Ramlibacter rhizophilus sp. nov., isolated from rhizosphere soil of national flower Mugunghwa from South Korea.</title>
        <authorList>
            <person name="Zheng-Fei Y."/>
            <person name="Huan T."/>
        </authorList>
    </citation>
    <scope>NUCLEOTIDE SEQUENCE [LARGE SCALE GENOMIC DNA]</scope>
    <source>
        <strain evidence="2 3">B156</strain>
    </source>
</reference>